<evidence type="ECO:0000259" key="1">
    <source>
        <dbReference type="Pfam" id="PF09356"/>
    </source>
</evidence>
<dbReference type="InterPro" id="IPR011928">
    <property type="entry name" value="Phage_phiJL001_Gp84"/>
</dbReference>
<dbReference type="STRING" id="429727.VE26_03160"/>
<protein>
    <recommendedName>
        <fullName evidence="1">Bacteriophage phiJL001 Gp84 C-terminal domain-containing protein</fullName>
    </recommendedName>
</protein>
<proteinExistence type="predicted"/>
<evidence type="ECO:0000313" key="3">
    <source>
        <dbReference type="Proteomes" id="UP000033649"/>
    </source>
</evidence>
<dbReference type="OrthoDB" id="1633386at2"/>
<dbReference type="Pfam" id="PF09931">
    <property type="entry name" value="Phage_phiJL001_Gp84_N"/>
    <property type="match status" value="1"/>
</dbReference>
<dbReference type="Proteomes" id="UP000033649">
    <property type="component" value="Unassembled WGS sequence"/>
</dbReference>
<dbReference type="PATRIC" id="fig|429727.3.peg.659"/>
<dbReference type="AlphaFoldDB" id="A0A0F5FJT2"/>
<comment type="caution">
    <text evidence="2">The sequence shown here is derived from an EMBL/GenBank/DDBJ whole genome shotgun (WGS) entry which is preliminary data.</text>
</comment>
<dbReference type="NCBIfam" id="TIGR02218">
    <property type="entry name" value="phg_TIGR02218"/>
    <property type="match status" value="1"/>
</dbReference>
<evidence type="ECO:0000313" key="2">
    <source>
        <dbReference type="EMBL" id="KKB09043.1"/>
    </source>
</evidence>
<accession>A0A0F5FJT2</accession>
<gene>
    <name evidence="2" type="ORF">VE26_03160</name>
</gene>
<dbReference type="RefSeq" id="WP_046103733.1">
    <property type="nucleotide sequence ID" value="NZ_JZEY01000054.1"/>
</dbReference>
<dbReference type="EMBL" id="JZEY01000054">
    <property type="protein sequence ID" value="KKB09043.1"/>
    <property type="molecule type" value="Genomic_DNA"/>
</dbReference>
<keyword evidence="3" id="KW-1185">Reference proteome</keyword>
<name>A0A0F5FJT2_9HYPH</name>
<feature type="domain" description="Bacteriophage phiJL001 Gp84 C-terminal" evidence="1">
    <location>
        <begin position="195"/>
        <end position="277"/>
    </location>
</feature>
<organism evidence="2 3">
    <name type="scientific">Devosia chinhatensis</name>
    <dbReference type="NCBI Taxonomy" id="429727"/>
    <lineage>
        <taxon>Bacteria</taxon>
        <taxon>Pseudomonadati</taxon>
        <taxon>Pseudomonadota</taxon>
        <taxon>Alphaproteobacteria</taxon>
        <taxon>Hyphomicrobiales</taxon>
        <taxon>Devosiaceae</taxon>
        <taxon>Devosia</taxon>
    </lineage>
</organism>
<dbReference type="Pfam" id="PF09356">
    <property type="entry name" value="Phage_BR0599"/>
    <property type="match status" value="1"/>
</dbReference>
<reference evidence="2 3" key="1">
    <citation type="submission" date="2015-03" db="EMBL/GenBank/DDBJ databases">
        <authorList>
            <person name="Hassan Y."/>
            <person name="Lepp D."/>
            <person name="Li X.-Z."/>
            <person name="Zhou T."/>
        </authorList>
    </citation>
    <scope>NUCLEOTIDE SEQUENCE [LARGE SCALE GENOMIC DNA]</scope>
    <source>
        <strain evidence="2 3">IPL18</strain>
    </source>
</reference>
<sequence>MKSVPPAFAAHLDESETTTAQCWRLVRRDGVVLGFTDHDRTLMVAGTPCRPSFGLDGGEVPARLGAQVETGEVLGILDSAALAEDDILLGHYDGAKVESWLVNWAEPDQCLLLRVDTIGEIVREDGLFRAELRSPQQALNVTRGRLYQGLCDAAVGDARCGVDLDLPAHRREASVTAILDDFEILVSGLEATEPGWFAFGMARWSNGKRAQLSDAILTHRRVPEGDVLGFSTRVGEWVSEGDMLVASVGCDRRFATCKARFGNAANYRGFPHVPGSDYVLRHPRRGDALDGRAIVP</sequence>
<dbReference type="InterPro" id="IPR018964">
    <property type="entry name" value="Phage_phiJL001_Gp84_C"/>
</dbReference>